<keyword evidence="7" id="KW-0862">Zinc</keyword>
<dbReference type="Pfam" id="PF01242">
    <property type="entry name" value="PTPS"/>
    <property type="match status" value="1"/>
</dbReference>
<sequence length="132" mass="14304">MFSVGVSDHVMIAHSFADPTFGPAQKLHGATYGVEVEIRAPALNPHHVVMDIGALRTLLREVLNGLDYSCLDDHPAFPGRTSTTERVAEFVANELVKACASLPADARPVGKASMRVMLRESPVAFAAFEREM</sequence>
<accession>A0A0K1PRS6</accession>
<evidence type="ECO:0000256" key="2">
    <source>
        <dbReference type="ARBA" id="ARBA00005061"/>
    </source>
</evidence>
<evidence type="ECO:0000256" key="1">
    <source>
        <dbReference type="ARBA" id="ARBA00001947"/>
    </source>
</evidence>
<dbReference type="EC" id="4.1.2.50" evidence="4"/>
<evidence type="ECO:0000256" key="4">
    <source>
        <dbReference type="ARBA" id="ARBA00012982"/>
    </source>
</evidence>
<evidence type="ECO:0000256" key="7">
    <source>
        <dbReference type="ARBA" id="ARBA00022833"/>
    </source>
</evidence>
<evidence type="ECO:0000313" key="11">
    <source>
        <dbReference type="EMBL" id="AKU96096.1"/>
    </source>
</evidence>
<evidence type="ECO:0000256" key="9">
    <source>
        <dbReference type="ARBA" id="ARBA00031449"/>
    </source>
</evidence>
<keyword evidence="12" id="KW-1185">Reference proteome</keyword>
<keyword evidence="8" id="KW-0456">Lyase</keyword>
<comment type="pathway">
    <text evidence="2">Purine metabolism; 7-cyano-7-deazaguanine biosynthesis.</text>
</comment>
<dbReference type="OrthoDB" id="9804698at2"/>
<dbReference type="GO" id="GO:0070497">
    <property type="term" value="F:6-carboxytetrahydropterin synthase activity"/>
    <property type="evidence" value="ECO:0007669"/>
    <property type="project" value="UniProtKB-EC"/>
</dbReference>
<organism evidence="11 12">
    <name type="scientific">Labilithrix luteola</name>
    <dbReference type="NCBI Taxonomy" id="1391654"/>
    <lineage>
        <taxon>Bacteria</taxon>
        <taxon>Pseudomonadati</taxon>
        <taxon>Myxococcota</taxon>
        <taxon>Polyangia</taxon>
        <taxon>Polyangiales</taxon>
        <taxon>Labilitrichaceae</taxon>
        <taxon>Labilithrix</taxon>
    </lineage>
</organism>
<dbReference type="SUPFAM" id="SSF55620">
    <property type="entry name" value="Tetrahydrobiopterin biosynthesis enzymes-like"/>
    <property type="match status" value="1"/>
</dbReference>
<dbReference type="Proteomes" id="UP000064967">
    <property type="component" value="Chromosome"/>
</dbReference>
<reference evidence="11 12" key="1">
    <citation type="submission" date="2015-08" db="EMBL/GenBank/DDBJ databases">
        <authorList>
            <person name="Babu N.S."/>
            <person name="Beckwith C.J."/>
            <person name="Beseler K.G."/>
            <person name="Brison A."/>
            <person name="Carone J.V."/>
            <person name="Caskin T.P."/>
            <person name="Diamond M."/>
            <person name="Durham M.E."/>
            <person name="Foxe J.M."/>
            <person name="Go M."/>
            <person name="Henderson B.A."/>
            <person name="Jones I.B."/>
            <person name="McGettigan J.A."/>
            <person name="Micheletti S.J."/>
            <person name="Nasrallah M.E."/>
            <person name="Ortiz D."/>
            <person name="Piller C.R."/>
            <person name="Privatt S.R."/>
            <person name="Schneider S.L."/>
            <person name="Sharp S."/>
            <person name="Smith T.C."/>
            <person name="Stanton J.D."/>
            <person name="Ullery H.E."/>
            <person name="Wilson R.J."/>
            <person name="Serrano M.G."/>
            <person name="Buck G."/>
            <person name="Lee V."/>
            <person name="Wang Y."/>
            <person name="Carvalho R."/>
            <person name="Voegtly L."/>
            <person name="Shi R."/>
            <person name="Duckworth R."/>
            <person name="Johnson A."/>
            <person name="Loviza R."/>
            <person name="Walstead R."/>
            <person name="Shah Z."/>
            <person name="Kiflezghi M."/>
            <person name="Wade K."/>
            <person name="Ball S.L."/>
            <person name="Bradley K.W."/>
            <person name="Asai D.J."/>
            <person name="Bowman C.A."/>
            <person name="Russell D.A."/>
            <person name="Pope W.H."/>
            <person name="Jacobs-Sera D."/>
            <person name="Hendrix R.W."/>
            <person name="Hatfull G.F."/>
        </authorList>
    </citation>
    <scope>NUCLEOTIDE SEQUENCE [LARGE SCALE GENOMIC DNA]</scope>
    <source>
        <strain evidence="11 12">DSM 27648</strain>
    </source>
</reference>
<gene>
    <name evidence="11" type="ORF">AKJ09_02760</name>
</gene>
<dbReference type="GO" id="GO:0046872">
    <property type="term" value="F:metal ion binding"/>
    <property type="evidence" value="ECO:0007669"/>
    <property type="project" value="UniProtKB-KW"/>
</dbReference>
<protein>
    <recommendedName>
        <fullName evidence="5">6-carboxy-5,6,7,8-tetrahydropterin synthase</fullName>
        <ecNumber evidence="4">4.1.2.50</ecNumber>
    </recommendedName>
    <alternativeName>
        <fullName evidence="9">Queuosine biosynthesis protein QueD</fullName>
    </alternativeName>
</protein>
<comment type="similarity">
    <text evidence="3">Belongs to the PTPS family. QueD subfamily.</text>
</comment>
<dbReference type="AlphaFoldDB" id="A0A0K1PRS6"/>
<comment type="catalytic activity">
    <reaction evidence="10">
        <text>7,8-dihydroneopterin 3'-triphosphate + H2O = 6-carboxy-5,6,7,8-tetrahydropterin + triphosphate + acetaldehyde + 2 H(+)</text>
        <dbReference type="Rhea" id="RHEA:27966"/>
        <dbReference type="ChEBI" id="CHEBI:15343"/>
        <dbReference type="ChEBI" id="CHEBI:15377"/>
        <dbReference type="ChEBI" id="CHEBI:15378"/>
        <dbReference type="ChEBI" id="CHEBI:18036"/>
        <dbReference type="ChEBI" id="CHEBI:58462"/>
        <dbReference type="ChEBI" id="CHEBI:61032"/>
        <dbReference type="EC" id="4.1.2.50"/>
    </reaction>
</comment>
<dbReference type="InterPro" id="IPR007115">
    <property type="entry name" value="6-PTP_synth/QueD"/>
</dbReference>
<evidence type="ECO:0000313" key="12">
    <source>
        <dbReference type="Proteomes" id="UP000064967"/>
    </source>
</evidence>
<dbReference type="Gene3D" id="3.30.479.10">
    <property type="entry name" value="6-pyruvoyl tetrahydropterin synthase/QueD"/>
    <property type="match status" value="1"/>
</dbReference>
<evidence type="ECO:0000256" key="6">
    <source>
        <dbReference type="ARBA" id="ARBA00022723"/>
    </source>
</evidence>
<evidence type="ECO:0000256" key="3">
    <source>
        <dbReference type="ARBA" id="ARBA00008900"/>
    </source>
</evidence>
<comment type="cofactor">
    <cofactor evidence="1">
        <name>Zn(2+)</name>
        <dbReference type="ChEBI" id="CHEBI:29105"/>
    </cofactor>
</comment>
<keyword evidence="6" id="KW-0479">Metal-binding</keyword>
<evidence type="ECO:0000256" key="8">
    <source>
        <dbReference type="ARBA" id="ARBA00023239"/>
    </source>
</evidence>
<dbReference type="PANTHER" id="PTHR12589">
    <property type="entry name" value="PYRUVOYL TETRAHYDROBIOPTERIN SYNTHASE"/>
    <property type="match status" value="1"/>
</dbReference>
<dbReference type="PANTHER" id="PTHR12589:SF7">
    <property type="entry name" value="6-PYRUVOYL TETRAHYDROBIOPTERIN SYNTHASE"/>
    <property type="match status" value="1"/>
</dbReference>
<evidence type="ECO:0000256" key="10">
    <source>
        <dbReference type="ARBA" id="ARBA00048807"/>
    </source>
</evidence>
<dbReference type="STRING" id="1391654.AKJ09_02760"/>
<proteinExistence type="inferred from homology"/>
<name>A0A0K1PRS6_9BACT</name>
<dbReference type="EMBL" id="CP012333">
    <property type="protein sequence ID" value="AKU96096.1"/>
    <property type="molecule type" value="Genomic_DNA"/>
</dbReference>
<dbReference type="KEGG" id="llu:AKJ09_02760"/>
<dbReference type="InterPro" id="IPR038418">
    <property type="entry name" value="6-PTP_synth/QueD_sf"/>
</dbReference>
<dbReference type="UniPathway" id="UPA00391"/>
<dbReference type="RefSeq" id="WP_146647437.1">
    <property type="nucleotide sequence ID" value="NZ_CP012333.1"/>
</dbReference>
<evidence type="ECO:0000256" key="5">
    <source>
        <dbReference type="ARBA" id="ARBA00018141"/>
    </source>
</evidence>